<feature type="transmembrane region" description="Helical" evidence="1">
    <location>
        <begin position="176"/>
        <end position="195"/>
    </location>
</feature>
<feature type="transmembrane region" description="Helical" evidence="1">
    <location>
        <begin position="207"/>
        <end position="225"/>
    </location>
</feature>
<keyword evidence="1" id="KW-1133">Transmembrane helix</keyword>
<organism evidence="2 3">
    <name type="scientific">Cohaesibacter celericrescens</name>
    <dbReference type="NCBI Taxonomy" id="2067669"/>
    <lineage>
        <taxon>Bacteria</taxon>
        <taxon>Pseudomonadati</taxon>
        <taxon>Pseudomonadota</taxon>
        <taxon>Alphaproteobacteria</taxon>
        <taxon>Hyphomicrobiales</taxon>
        <taxon>Cohaesibacteraceae</taxon>
    </lineage>
</organism>
<comment type="caution">
    <text evidence="2">The sequence shown here is derived from an EMBL/GenBank/DDBJ whole genome shotgun (WGS) entry which is preliminary data.</text>
</comment>
<keyword evidence="3" id="KW-1185">Reference proteome</keyword>
<dbReference type="OrthoDB" id="9770600at2"/>
<reference evidence="2 3" key="1">
    <citation type="submission" date="2018-01" db="EMBL/GenBank/DDBJ databases">
        <title>The draft genome sequence of Cohaesibacter sp. H1304.</title>
        <authorList>
            <person name="Wang N.-N."/>
            <person name="Du Z.-J."/>
        </authorList>
    </citation>
    <scope>NUCLEOTIDE SEQUENCE [LARGE SCALE GENOMIC DNA]</scope>
    <source>
        <strain evidence="2 3">H1304</strain>
    </source>
</reference>
<evidence type="ECO:0000313" key="3">
    <source>
        <dbReference type="Proteomes" id="UP000234881"/>
    </source>
</evidence>
<feature type="transmembrane region" description="Helical" evidence="1">
    <location>
        <begin position="237"/>
        <end position="259"/>
    </location>
</feature>
<accession>A0A2N5XP23</accession>
<evidence type="ECO:0008006" key="4">
    <source>
        <dbReference type="Google" id="ProtNLM"/>
    </source>
</evidence>
<feature type="transmembrane region" description="Helical" evidence="1">
    <location>
        <begin position="111"/>
        <end position="132"/>
    </location>
</feature>
<keyword evidence="1" id="KW-0812">Transmembrane</keyword>
<gene>
    <name evidence="2" type="ORF">C0081_15185</name>
</gene>
<feature type="transmembrane region" description="Helical" evidence="1">
    <location>
        <begin position="289"/>
        <end position="308"/>
    </location>
</feature>
<dbReference type="EMBL" id="PKUQ01000031">
    <property type="protein sequence ID" value="PLW76244.1"/>
    <property type="molecule type" value="Genomic_DNA"/>
</dbReference>
<feature type="transmembrane region" description="Helical" evidence="1">
    <location>
        <begin position="265"/>
        <end position="284"/>
    </location>
</feature>
<name>A0A2N5XP23_9HYPH</name>
<evidence type="ECO:0000256" key="1">
    <source>
        <dbReference type="SAM" id="Phobius"/>
    </source>
</evidence>
<keyword evidence="1" id="KW-0472">Membrane</keyword>
<feature type="transmembrane region" description="Helical" evidence="1">
    <location>
        <begin position="152"/>
        <end position="169"/>
    </location>
</feature>
<dbReference type="AlphaFoldDB" id="A0A2N5XP23"/>
<feature type="transmembrane region" description="Helical" evidence="1">
    <location>
        <begin position="53"/>
        <end position="73"/>
    </location>
</feature>
<dbReference type="Proteomes" id="UP000234881">
    <property type="component" value="Unassembled WGS sequence"/>
</dbReference>
<feature type="transmembrane region" description="Helical" evidence="1">
    <location>
        <begin position="314"/>
        <end position="337"/>
    </location>
</feature>
<feature type="transmembrane region" description="Helical" evidence="1">
    <location>
        <begin position="79"/>
        <end position="99"/>
    </location>
</feature>
<dbReference type="RefSeq" id="WP_101534678.1">
    <property type="nucleotide sequence ID" value="NZ_PKUQ01000031.1"/>
</dbReference>
<sequence length="364" mass="39673">MINHELLHQASERGLIDKAQIAPLLAFLTGDESEQAPHADPEEMHFARGFHDIFISIGLVILFAGYFFSASLITDDSPLHWFGVCAGAMTVSWLLAEWLSKKLRLSLPSILLTGAFVTFSTLAAVGLVTFILGSTNPIWDLSSSYDHPDITWLQITPFVFGLVAGWGFYKRFSVPITPAFLSLVGIGLFLYSIAVIDTDLLANYLNLWLMAIGVGCLVLALWFDMQDPLRRTVNSDTAFWLHLVAASLIVHSILSLFVAQNQSTVAAIATIVTILVIGLFALVIDRRALLASAIGYLGFAIAALLDQIDLGDKVGLSVTLLVLGIFVLMLGSGWSSLRGLILRPFAKRAIMRLLPPISPKGYSK</sequence>
<proteinExistence type="predicted"/>
<evidence type="ECO:0000313" key="2">
    <source>
        <dbReference type="EMBL" id="PLW76244.1"/>
    </source>
</evidence>
<protein>
    <recommendedName>
        <fullName evidence="4">DUF2157 domain-containing protein</fullName>
    </recommendedName>
</protein>